<dbReference type="STRING" id="671072.PL9214430099"/>
<evidence type="ECO:0000313" key="2">
    <source>
        <dbReference type="Proteomes" id="UP000184315"/>
    </source>
</evidence>
<accession>A0A1J1LI07</accession>
<organism evidence="1 2">
    <name type="scientific">Planktothrix tepida PCC 9214</name>
    <dbReference type="NCBI Taxonomy" id="671072"/>
    <lineage>
        <taxon>Bacteria</taxon>
        <taxon>Bacillati</taxon>
        <taxon>Cyanobacteriota</taxon>
        <taxon>Cyanophyceae</taxon>
        <taxon>Oscillatoriophycideae</taxon>
        <taxon>Oscillatoriales</taxon>
        <taxon>Microcoleaceae</taxon>
        <taxon>Planktothrix</taxon>
    </lineage>
</organism>
<protein>
    <submittedName>
        <fullName evidence="1">Uncharacterized protein</fullName>
    </submittedName>
</protein>
<dbReference type="AlphaFoldDB" id="A0A1J1LI07"/>
<reference evidence="2" key="1">
    <citation type="submission" date="2015-10" db="EMBL/GenBank/DDBJ databases">
        <authorList>
            <person name="Regsiter A."/>
            <person name="william w."/>
        </authorList>
    </citation>
    <scope>NUCLEOTIDE SEQUENCE [LARGE SCALE GENOMIC DNA]</scope>
</reference>
<keyword evidence="2" id="KW-1185">Reference proteome</keyword>
<sequence length="96" mass="11202">MNSVLKPQAMALLITLKDVLKEMEQKEIQDLTGLLAGIRHFIKTIETGEVKFSIPELIYLIDNMIGSCERLKNKLLDIRWAITNQRQEIYRENENE</sequence>
<evidence type="ECO:0000313" key="1">
    <source>
        <dbReference type="EMBL" id="CUR32127.1"/>
    </source>
</evidence>
<name>A0A1J1LI07_9CYAN</name>
<proteinExistence type="predicted"/>
<dbReference type="EMBL" id="CZDF01000148">
    <property type="protein sequence ID" value="CUR32127.1"/>
    <property type="molecule type" value="Genomic_DNA"/>
</dbReference>
<dbReference type="Proteomes" id="UP000184315">
    <property type="component" value="Unassembled WGS sequence"/>
</dbReference>
<gene>
    <name evidence="1" type="ORF">PL9214430099</name>
</gene>
<dbReference type="RefSeq" id="WP_072718884.1">
    <property type="nucleotide sequence ID" value="NZ_LN889796.1"/>
</dbReference>